<accession>A0A7G1ND03</accession>
<proteinExistence type="predicted"/>
<organism evidence="1 2">
    <name type="scientific">Streptomyces tuirus</name>
    <dbReference type="NCBI Taxonomy" id="68278"/>
    <lineage>
        <taxon>Bacteria</taxon>
        <taxon>Bacillati</taxon>
        <taxon>Actinomycetota</taxon>
        <taxon>Actinomycetes</taxon>
        <taxon>Kitasatosporales</taxon>
        <taxon>Streptomycetaceae</taxon>
        <taxon>Streptomyces</taxon>
    </lineage>
</organism>
<name>A0A7G1ND03_9ACTN</name>
<protein>
    <submittedName>
        <fullName evidence="1">Uncharacterized protein</fullName>
    </submittedName>
</protein>
<evidence type="ECO:0000313" key="2">
    <source>
        <dbReference type="Proteomes" id="UP000516373"/>
    </source>
</evidence>
<reference evidence="1 2" key="1">
    <citation type="journal article" date="2014" name="Int. J. Syst. Evol. Microbiol.">
        <title>Complete genome sequence of Corynebacterium casei LMG S-19264T (=DSM 44701T), isolated from a smear-ripened cheese.</title>
        <authorList>
            <consortium name="US DOE Joint Genome Institute (JGI-PGF)"/>
            <person name="Walter F."/>
            <person name="Albersmeier A."/>
            <person name="Kalinowski J."/>
            <person name="Ruckert C."/>
        </authorList>
    </citation>
    <scope>NUCLEOTIDE SEQUENCE [LARGE SCALE GENOMIC DNA]</scope>
    <source>
        <strain evidence="1 2">JCM 4255</strain>
    </source>
</reference>
<dbReference type="KEGG" id="stui:GCM10017668_28760"/>
<evidence type="ECO:0000313" key="1">
    <source>
        <dbReference type="EMBL" id="BCL21033.1"/>
    </source>
</evidence>
<dbReference type="EMBL" id="AP023439">
    <property type="protein sequence ID" value="BCL21033.1"/>
    <property type="molecule type" value="Genomic_DNA"/>
</dbReference>
<dbReference type="Proteomes" id="UP000516373">
    <property type="component" value="Chromosome"/>
</dbReference>
<dbReference type="AlphaFoldDB" id="A0A7G1ND03"/>
<sequence length="64" mass="6880">MRVLSRRIGTLLVAVSGLSGTTYPVGTRVAIRGNGGSVDGFVDGDWLPLAWWEFADVRPEDTTS</sequence>
<gene>
    <name evidence="1" type="ORF">GCM10017668_28760</name>
</gene>